<dbReference type="InterPro" id="IPR056709">
    <property type="entry name" value="DUF7807"/>
</dbReference>
<organism evidence="2 3">
    <name type="scientific">Heterorhabditis bacteriophora</name>
    <name type="common">Entomopathogenic nematode worm</name>
    <dbReference type="NCBI Taxonomy" id="37862"/>
    <lineage>
        <taxon>Eukaryota</taxon>
        <taxon>Metazoa</taxon>
        <taxon>Ecdysozoa</taxon>
        <taxon>Nematoda</taxon>
        <taxon>Chromadorea</taxon>
        <taxon>Rhabditida</taxon>
        <taxon>Rhabditina</taxon>
        <taxon>Rhabditomorpha</taxon>
        <taxon>Strongyloidea</taxon>
        <taxon>Heterorhabditidae</taxon>
        <taxon>Heterorhabditis</taxon>
    </lineage>
</organism>
<dbReference type="Pfam" id="PF25093">
    <property type="entry name" value="DUF7807"/>
    <property type="match status" value="1"/>
</dbReference>
<feature type="transmembrane region" description="Helical" evidence="1">
    <location>
        <begin position="117"/>
        <end position="139"/>
    </location>
</feature>
<protein>
    <submittedName>
        <fullName evidence="3">Uncharacterized protein</fullName>
    </submittedName>
</protein>
<keyword evidence="1" id="KW-0812">Transmembrane</keyword>
<feature type="transmembrane region" description="Helical" evidence="1">
    <location>
        <begin position="33"/>
        <end position="50"/>
    </location>
</feature>
<dbReference type="PANTHER" id="PTHR34851">
    <property type="entry name" value="PROTEIN CBG05235-RELATED"/>
    <property type="match status" value="1"/>
</dbReference>
<accession>A0A1I7X3V3</accession>
<reference evidence="3" key="1">
    <citation type="submission" date="2016-11" db="UniProtKB">
        <authorList>
            <consortium name="WormBaseParasite"/>
        </authorList>
    </citation>
    <scope>IDENTIFICATION</scope>
</reference>
<dbReference type="PANTHER" id="PTHR34851:SF5">
    <property type="entry name" value="MARVEL DOMAIN-CONTAINING PROTEIN"/>
    <property type="match status" value="1"/>
</dbReference>
<proteinExistence type="predicted"/>
<dbReference type="Proteomes" id="UP000095283">
    <property type="component" value="Unplaced"/>
</dbReference>
<evidence type="ECO:0000313" key="3">
    <source>
        <dbReference type="WBParaSite" id="Hba_12144"/>
    </source>
</evidence>
<feature type="transmembrane region" description="Helical" evidence="1">
    <location>
        <begin position="62"/>
        <end position="84"/>
    </location>
</feature>
<evidence type="ECO:0000313" key="2">
    <source>
        <dbReference type="Proteomes" id="UP000095283"/>
    </source>
</evidence>
<dbReference type="AlphaFoldDB" id="A0A1I7X3V3"/>
<evidence type="ECO:0000256" key="1">
    <source>
        <dbReference type="SAM" id="Phobius"/>
    </source>
</evidence>
<dbReference type="WBParaSite" id="Hba_12144">
    <property type="protein sequence ID" value="Hba_12144"/>
    <property type="gene ID" value="Hba_12144"/>
</dbReference>
<keyword evidence="2" id="KW-1185">Reference proteome</keyword>
<name>A0A1I7X3V3_HETBA</name>
<keyword evidence="1" id="KW-0472">Membrane</keyword>
<sequence length="202" mass="23325">MKINTPHPDRGHLAFPHFDVKYKCCCETVHVKLVYLAVEVFCIVLLFIAVSKNKKIFLLPFGIYQALSLIICATLAVLCIWVMFDSNNFVGAMIKESIVSKEEMEMEKIKPELEGKMMIRMAAAFLATAFILSFFVSVISNNITKSKENNFNQRHIKFTRCYKYFADMEKHHEPYDTTVMYNVQNEGRVVIVIPNCMSNCKR</sequence>
<keyword evidence="1" id="KW-1133">Transmembrane helix</keyword>